<reference evidence="2 3" key="1">
    <citation type="submission" date="2016-09" db="EMBL/GenBank/DDBJ databases">
        <title>The complete genome sequences of Rhizobium gallicum, symbiovars gallicum and phaseoli, symbionts associated to common bean (Phaseolus vulgaris).</title>
        <authorList>
            <person name="Bustos P."/>
            <person name="Santamaria R.I."/>
            <person name="Perez-Carrascal O.M."/>
            <person name="Juarez S."/>
            <person name="Lozano L."/>
            <person name="Martinez-Flores I."/>
            <person name="Martinez-Romero E."/>
            <person name="Cevallos M."/>
            <person name="Romero D."/>
            <person name="Davila G."/>
            <person name="Gonzalez V."/>
        </authorList>
    </citation>
    <scope>NUCLEOTIDE SEQUENCE [LARGE SCALE GENOMIC DNA]</scope>
    <source>
        <strain evidence="2 3">IE4872</strain>
        <plasmid evidence="3">prgalie4872c</plasmid>
    </source>
</reference>
<sequence>MAHRDTLAEVSESTRLRDSDDEGHPTPCGRDILLFPNVFSPWHATCTVIRERAIDQGEIIP</sequence>
<dbReference type="AlphaFoldDB" id="A0A1L5NQU6"/>
<proteinExistence type="predicted"/>
<gene>
    <name evidence="2" type="ORF">IE4872_PC00253</name>
</gene>
<keyword evidence="2" id="KW-0614">Plasmid</keyword>
<evidence type="ECO:0000313" key="2">
    <source>
        <dbReference type="EMBL" id="APO70280.1"/>
    </source>
</evidence>
<organism evidence="2 3">
    <name type="scientific">Rhizobium gallicum</name>
    <dbReference type="NCBI Taxonomy" id="56730"/>
    <lineage>
        <taxon>Bacteria</taxon>
        <taxon>Pseudomonadati</taxon>
        <taxon>Pseudomonadota</taxon>
        <taxon>Alphaproteobacteria</taxon>
        <taxon>Hyphomicrobiales</taxon>
        <taxon>Rhizobiaceae</taxon>
        <taxon>Rhizobium/Agrobacterium group</taxon>
        <taxon>Rhizobium</taxon>
    </lineage>
</organism>
<dbReference type="EMBL" id="CP017104">
    <property type="protein sequence ID" value="APO70280.1"/>
    <property type="molecule type" value="Genomic_DNA"/>
</dbReference>
<dbReference type="Proteomes" id="UP000184749">
    <property type="component" value="Plasmid pRgalIE4872c"/>
</dbReference>
<evidence type="ECO:0000313" key="3">
    <source>
        <dbReference type="Proteomes" id="UP000184749"/>
    </source>
</evidence>
<feature type="compositionally biased region" description="Basic and acidic residues" evidence="1">
    <location>
        <begin position="1"/>
        <end position="24"/>
    </location>
</feature>
<accession>A0A1L5NQU6</accession>
<geneLocation type="plasmid" evidence="3">
    <name>prgalie4872c</name>
</geneLocation>
<feature type="region of interest" description="Disordered" evidence="1">
    <location>
        <begin position="1"/>
        <end position="27"/>
    </location>
</feature>
<protein>
    <submittedName>
        <fullName evidence="2">Uncharacterized protein</fullName>
    </submittedName>
</protein>
<name>A0A1L5NQU6_9HYPH</name>
<evidence type="ECO:0000256" key="1">
    <source>
        <dbReference type="SAM" id="MobiDB-lite"/>
    </source>
</evidence>